<gene>
    <name evidence="1" type="ORF">AK830_g4299</name>
</gene>
<evidence type="ECO:0000313" key="2">
    <source>
        <dbReference type="Proteomes" id="UP000050424"/>
    </source>
</evidence>
<comment type="caution">
    <text evidence="1">The sequence shown here is derived from an EMBL/GenBank/DDBJ whole genome shotgun (WGS) entry which is preliminary data.</text>
</comment>
<organism evidence="1 2">
    <name type="scientific">Neonectria ditissima</name>
    <dbReference type="NCBI Taxonomy" id="78410"/>
    <lineage>
        <taxon>Eukaryota</taxon>
        <taxon>Fungi</taxon>
        <taxon>Dikarya</taxon>
        <taxon>Ascomycota</taxon>
        <taxon>Pezizomycotina</taxon>
        <taxon>Sordariomycetes</taxon>
        <taxon>Hypocreomycetidae</taxon>
        <taxon>Hypocreales</taxon>
        <taxon>Nectriaceae</taxon>
        <taxon>Neonectria</taxon>
    </lineage>
</organism>
<protein>
    <submittedName>
        <fullName evidence="1">Uncharacterized protein</fullName>
    </submittedName>
</protein>
<keyword evidence="2" id="KW-1185">Reference proteome</keyword>
<reference evidence="1 2" key="1">
    <citation type="submission" date="2015-09" db="EMBL/GenBank/DDBJ databases">
        <title>Draft genome of a European isolate of the apple canker pathogen Neonectria ditissima.</title>
        <authorList>
            <person name="Gomez-Cortecero A."/>
            <person name="Harrison R.J."/>
            <person name="Armitage A.D."/>
        </authorList>
    </citation>
    <scope>NUCLEOTIDE SEQUENCE [LARGE SCALE GENOMIC DNA]</scope>
    <source>
        <strain evidence="1 2">R09/05</strain>
    </source>
</reference>
<accession>A0A0P7BPA4</accession>
<name>A0A0P7BPA4_9HYPO</name>
<sequence>MDPARSKVVEDNPMGIGLKAFRALSNSIDKGSISYLPDTINLLGDKYLRRLSPNLLVALQNLPTADLVTSSMGRGTVEADLLKLLSTVTSDNFTFDRIKPLLQGALADKPQDTLIWDLASTAAIESTPSPRPYLTVSIPAMKATERIE</sequence>
<dbReference type="STRING" id="78410.A0A0P7BPA4"/>
<proteinExistence type="predicted"/>
<evidence type="ECO:0000313" key="1">
    <source>
        <dbReference type="EMBL" id="KPM42314.1"/>
    </source>
</evidence>
<dbReference type="Proteomes" id="UP000050424">
    <property type="component" value="Unassembled WGS sequence"/>
</dbReference>
<dbReference type="AlphaFoldDB" id="A0A0P7BPA4"/>
<dbReference type="OrthoDB" id="5101805at2759"/>
<dbReference type="EMBL" id="LKCW01000051">
    <property type="protein sequence ID" value="KPM42314.1"/>
    <property type="molecule type" value="Genomic_DNA"/>
</dbReference>